<keyword evidence="6 10" id="KW-0675">Receptor</keyword>
<keyword evidence="7" id="KW-0807">Transducer</keyword>
<feature type="transmembrane region" description="Helical" evidence="8">
    <location>
        <begin position="162"/>
        <end position="181"/>
    </location>
</feature>
<keyword evidence="2 8" id="KW-0812">Transmembrane</keyword>
<evidence type="ECO:0000256" key="3">
    <source>
        <dbReference type="ARBA" id="ARBA00022989"/>
    </source>
</evidence>
<feature type="transmembrane region" description="Helical" evidence="8">
    <location>
        <begin position="77"/>
        <end position="98"/>
    </location>
</feature>
<dbReference type="PROSITE" id="PS50262">
    <property type="entry name" value="G_PROTEIN_RECEP_F1_2"/>
    <property type="match status" value="1"/>
</dbReference>
<evidence type="ECO:0000256" key="2">
    <source>
        <dbReference type="ARBA" id="ARBA00022692"/>
    </source>
</evidence>
<reference evidence="10" key="2">
    <citation type="submission" date="2023-04" db="EMBL/GenBank/DDBJ databases">
        <authorList>
            <person name="Bu L."/>
            <person name="Lu L."/>
            <person name="Laidemitt M.R."/>
            <person name="Zhang S.M."/>
            <person name="Mutuku M."/>
            <person name="Mkoji G."/>
            <person name="Steinauer M."/>
            <person name="Loker E.S."/>
        </authorList>
    </citation>
    <scope>NUCLEOTIDE SEQUENCE</scope>
    <source>
        <strain evidence="10">KasaAsao</strain>
        <tissue evidence="10">Whole Snail</tissue>
    </source>
</reference>
<dbReference type="GO" id="GO:0005886">
    <property type="term" value="C:plasma membrane"/>
    <property type="evidence" value="ECO:0007669"/>
    <property type="project" value="TreeGrafter"/>
</dbReference>
<keyword evidence="3 8" id="KW-1133">Transmembrane helix</keyword>
<evidence type="ECO:0000313" key="10">
    <source>
        <dbReference type="EMBL" id="KAK0067451.1"/>
    </source>
</evidence>
<evidence type="ECO:0000256" key="7">
    <source>
        <dbReference type="ARBA" id="ARBA00023224"/>
    </source>
</evidence>
<evidence type="ECO:0000256" key="5">
    <source>
        <dbReference type="ARBA" id="ARBA00023136"/>
    </source>
</evidence>
<dbReference type="SUPFAM" id="SSF81321">
    <property type="entry name" value="Family A G protein-coupled receptor-like"/>
    <property type="match status" value="1"/>
</dbReference>
<dbReference type="AlphaFoldDB" id="A0AAD8C6N1"/>
<protein>
    <submittedName>
        <fullName evidence="10">G-protein coupled receptor 39</fullName>
    </submittedName>
</protein>
<feature type="transmembrane region" description="Helical" evidence="8">
    <location>
        <begin position="268"/>
        <end position="292"/>
    </location>
</feature>
<evidence type="ECO:0000313" key="11">
    <source>
        <dbReference type="Proteomes" id="UP001233172"/>
    </source>
</evidence>
<keyword evidence="5 8" id="KW-0472">Membrane</keyword>
<gene>
    <name evidence="10" type="ORF">Bpfe_002958</name>
</gene>
<evidence type="ECO:0000259" key="9">
    <source>
        <dbReference type="PROSITE" id="PS50262"/>
    </source>
</evidence>
<feature type="transmembrane region" description="Helical" evidence="8">
    <location>
        <begin position="113"/>
        <end position="141"/>
    </location>
</feature>
<proteinExistence type="predicted"/>
<feature type="domain" description="G-protein coupled receptors family 1 profile" evidence="9">
    <location>
        <begin position="58"/>
        <end position="326"/>
    </location>
</feature>
<evidence type="ECO:0000256" key="4">
    <source>
        <dbReference type="ARBA" id="ARBA00023040"/>
    </source>
</evidence>
<dbReference type="Proteomes" id="UP001233172">
    <property type="component" value="Unassembled WGS sequence"/>
</dbReference>
<evidence type="ECO:0000256" key="6">
    <source>
        <dbReference type="ARBA" id="ARBA00023170"/>
    </source>
</evidence>
<dbReference type="EMBL" id="JASAOG010000007">
    <property type="protein sequence ID" value="KAK0067451.1"/>
    <property type="molecule type" value="Genomic_DNA"/>
</dbReference>
<comment type="caution">
    <text evidence="10">The sequence shown here is derived from an EMBL/GenBank/DDBJ whole genome shotgun (WGS) entry which is preliminary data.</text>
</comment>
<dbReference type="InterPro" id="IPR017452">
    <property type="entry name" value="GPCR_Rhodpsn_7TM"/>
</dbReference>
<sequence>MFFQKTNKITMNSTNQVKVVLTTQPDNLLDVSDEVFEALNIAINCIVVHLLSSLGVIGNSLNIAVLSQHSMRDTTNLILLCLSVSDLCFSCFMEIYYINKIVFYFDQYLSMTMWSYISVLTVPVQTLLFFTSTSLVMILSVERMVAVCFPFHVSRIVTRFRIKFLIGVFIFGLAGVVSPLYGARTLETVTFNNVTIVSGVSTEFFTNAYISAFYMFLTIYLLVFITSVVIVCTIITLASLTVSSNKIQHLSAEVMLKRAREMRSARTSLCLSSSLIFLVLVPSGLFDIIFASNNSLFRFTTKALMVLNTFKQILYLFHSSFNLVLYVFTSPKFAQTFRRIFQIKDWLKIFEHTKNI</sequence>
<organism evidence="10 11">
    <name type="scientific">Biomphalaria pfeifferi</name>
    <name type="common">Bloodfluke planorb</name>
    <name type="synonym">Freshwater snail</name>
    <dbReference type="NCBI Taxonomy" id="112525"/>
    <lineage>
        <taxon>Eukaryota</taxon>
        <taxon>Metazoa</taxon>
        <taxon>Spiralia</taxon>
        <taxon>Lophotrochozoa</taxon>
        <taxon>Mollusca</taxon>
        <taxon>Gastropoda</taxon>
        <taxon>Heterobranchia</taxon>
        <taxon>Euthyneura</taxon>
        <taxon>Panpulmonata</taxon>
        <taxon>Hygrophila</taxon>
        <taxon>Lymnaeoidea</taxon>
        <taxon>Planorbidae</taxon>
        <taxon>Biomphalaria</taxon>
    </lineage>
</organism>
<reference evidence="10" key="1">
    <citation type="journal article" date="2023" name="PLoS Negl. Trop. Dis.">
        <title>A genome sequence for Biomphalaria pfeifferi, the major vector snail for the human-infecting parasite Schistosoma mansoni.</title>
        <authorList>
            <person name="Bu L."/>
            <person name="Lu L."/>
            <person name="Laidemitt M.R."/>
            <person name="Zhang S.M."/>
            <person name="Mutuku M."/>
            <person name="Mkoji G."/>
            <person name="Steinauer M."/>
            <person name="Loker E.S."/>
        </authorList>
    </citation>
    <scope>NUCLEOTIDE SEQUENCE</scope>
    <source>
        <strain evidence="10">KasaAsao</strain>
    </source>
</reference>
<dbReference type="Pfam" id="PF00001">
    <property type="entry name" value="7tm_1"/>
    <property type="match status" value="1"/>
</dbReference>
<dbReference type="Gene3D" id="1.20.1070.10">
    <property type="entry name" value="Rhodopsin 7-helix transmembrane proteins"/>
    <property type="match status" value="1"/>
</dbReference>
<dbReference type="PANTHER" id="PTHR24243">
    <property type="entry name" value="G-PROTEIN COUPLED RECEPTOR"/>
    <property type="match status" value="1"/>
</dbReference>
<evidence type="ECO:0000256" key="8">
    <source>
        <dbReference type="SAM" id="Phobius"/>
    </source>
</evidence>
<keyword evidence="11" id="KW-1185">Reference proteome</keyword>
<feature type="transmembrane region" description="Helical" evidence="8">
    <location>
        <begin position="312"/>
        <end position="329"/>
    </location>
</feature>
<dbReference type="InterPro" id="IPR000276">
    <property type="entry name" value="GPCR_Rhodpsn"/>
</dbReference>
<dbReference type="GO" id="GO:0004930">
    <property type="term" value="F:G protein-coupled receptor activity"/>
    <property type="evidence" value="ECO:0007669"/>
    <property type="project" value="UniProtKB-KW"/>
</dbReference>
<keyword evidence="4" id="KW-0297">G-protein coupled receptor</keyword>
<accession>A0AAD8C6N1</accession>
<feature type="transmembrane region" description="Helical" evidence="8">
    <location>
        <begin position="213"/>
        <end position="240"/>
    </location>
</feature>
<dbReference type="PANTHER" id="PTHR24243:SF233">
    <property type="entry name" value="THYROTROPIN-RELEASING HORMONE RECEPTOR"/>
    <property type="match status" value="1"/>
</dbReference>
<evidence type="ECO:0000256" key="1">
    <source>
        <dbReference type="ARBA" id="ARBA00004141"/>
    </source>
</evidence>
<comment type="subcellular location">
    <subcellularLocation>
        <location evidence="1">Membrane</location>
        <topology evidence="1">Multi-pass membrane protein</topology>
    </subcellularLocation>
</comment>
<dbReference type="PRINTS" id="PR00237">
    <property type="entry name" value="GPCRRHODOPSN"/>
</dbReference>
<name>A0AAD8C6N1_BIOPF</name>